<keyword evidence="6" id="KW-1185">Reference proteome</keyword>
<dbReference type="SMART" id="SM00471">
    <property type="entry name" value="HDc"/>
    <property type="match status" value="1"/>
</dbReference>
<evidence type="ECO:0000313" key="5">
    <source>
        <dbReference type="Proteomes" id="UP000295536"/>
    </source>
</evidence>
<dbReference type="OrthoDB" id="9774747at2"/>
<dbReference type="PROSITE" id="PS51832">
    <property type="entry name" value="HD_GYP"/>
    <property type="match status" value="1"/>
</dbReference>
<protein>
    <submittedName>
        <fullName evidence="4">Cyclic di-GMP phosphodiesterase response regulator RpfG</fullName>
        <ecNumber evidence="4">3.1.4.52</ecNumber>
    </submittedName>
    <submittedName>
        <fullName evidence="3">Putative nucleotidyltransferase with HDIG domain</fullName>
    </submittedName>
</protein>
<accession>A0A4R3LCC9</accession>
<dbReference type="RefSeq" id="WP_132962769.1">
    <property type="nucleotide sequence ID" value="NZ_JBKBMZ010000019.1"/>
</dbReference>
<dbReference type="SUPFAM" id="SSF109604">
    <property type="entry name" value="HD-domain/PDEase-like"/>
    <property type="match status" value="1"/>
</dbReference>
<keyword evidence="4" id="KW-0378">Hydrolase</keyword>
<dbReference type="InterPro" id="IPR021812">
    <property type="entry name" value="DUF3391"/>
</dbReference>
<dbReference type="Proteomes" id="UP000315577">
    <property type="component" value="Unassembled WGS sequence"/>
</dbReference>
<comment type="caution">
    <text evidence="3">The sequence shown here is derived from an EMBL/GenBank/DDBJ whole genome shotgun (WGS) entry which is preliminary data.</text>
</comment>
<dbReference type="EMBL" id="VJNC01000007">
    <property type="protein sequence ID" value="TSE22145.1"/>
    <property type="molecule type" value="Genomic_DNA"/>
</dbReference>
<name>A0A4R3LCC9_9BURK</name>
<evidence type="ECO:0000259" key="2">
    <source>
        <dbReference type="PROSITE" id="PS51832"/>
    </source>
</evidence>
<evidence type="ECO:0000313" key="3">
    <source>
        <dbReference type="EMBL" id="TCS97462.1"/>
    </source>
</evidence>
<organism evidence="3 5">
    <name type="scientific">Tepidimonas ignava</name>
    <dbReference type="NCBI Taxonomy" id="114249"/>
    <lineage>
        <taxon>Bacteria</taxon>
        <taxon>Pseudomonadati</taxon>
        <taxon>Pseudomonadota</taxon>
        <taxon>Betaproteobacteria</taxon>
        <taxon>Burkholderiales</taxon>
        <taxon>Tepidimonas</taxon>
    </lineage>
</organism>
<feature type="domain" description="HD-GYP" evidence="2">
    <location>
        <begin position="143"/>
        <end position="338"/>
    </location>
</feature>
<dbReference type="PANTHER" id="PTHR43155:SF2">
    <property type="entry name" value="CYCLIC DI-GMP PHOSPHODIESTERASE PA4108"/>
    <property type="match status" value="1"/>
</dbReference>
<keyword evidence="3" id="KW-0808">Transferase</keyword>
<feature type="region of interest" description="Disordered" evidence="1">
    <location>
        <begin position="55"/>
        <end position="87"/>
    </location>
</feature>
<evidence type="ECO:0000313" key="6">
    <source>
        <dbReference type="Proteomes" id="UP000315577"/>
    </source>
</evidence>
<dbReference type="InterPro" id="IPR006675">
    <property type="entry name" value="HDIG_dom"/>
</dbReference>
<reference evidence="3 5" key="1">
    <citation type="submission" date="2019-03" db="EMBL/GenBank/DDBJ databases">
        <title>Genomic Encyclopedia of Type Strains, Phase IV (KMG-IV): sequencing the most valuable type-strain genomes for metagenomic binning, comparative biology and taxonomic classification.</title>
        <authorList>
            <person name="Goeker M."/>
        </authorList>
    </citation>
    <scope>NUCLEOTIDE SEQUENCE [LARGE SCALE GENOMIC DNA]</scope>
    <source>
        <strain evidence="3 5">DSM 12034</strain>
    </source>
</reference>
<dbReference type="InterPro" id="IPR037522">
    <property type="entry name" value="HD_GYP_dom"/>
</dbReference>
<dbReference type="InterPro" id="IPR003607">
    <property type="entry name" value="HD/PDEase_dom"/>
</dbReference>
<dbReference type="NCBIfam" id="TIGR00277">
    <property type="entry name" value="HDIG"/>
    <property type="match status" value="1"/>
</dbReference>
<dbReference type="Proteomes" id="UP000295536">
    <property type="component" value="Unassembled WGS sequence"/>
</dbReference>
<dbReference type="AlphaFoldDB" id="A0A4R3LCC9"/>
<dbReference type="EC" id="3.1.4.52" evidence="4"/>
<reference evidence="4 6" key="2">
    <citation type="submission" date="2019-07" db="EMBL/GenBank/DDBJ databases">
        <title>Tepidimonas ignava SPS-1037 draft genome.</title>
        <authorList>
            <person name="Da Costa M.S."/>
            <person name="Froufe H.J.C."/>
            <person name="Egas C."/>
            <person name="Albuquerque L."/>
        </authorList>
    </citation>
    <scope>NUCLEOTIDE SEQUENCE [LARGE SCALE GENOMIC DNA]</scope>
    <source>
        <strain evidence="4 6">SPS-1037</strain>
    </source>
</reference>
<dbReference type="Pfam" id="PF11871">
    <property type="entry name" value="DUF3391"/>
    <property type="match status" value="1"/>
</dbReference>
<evidence type="ECO:0000313" key="4">
    <source>
        <dbReference type="EMBL" id="TSE22145.1"/>
    </source>
</evidence>
<dbReference type="Gene3D" id="1.10.3210.10">
    <property type="entry name" value="Hypothetical protein af1432"/>
    <property type="match status" value="1"/>
</dbReference>
<dbReference type="EMBL" id="SMAH01000009">
    <property type="protein sequence ID" value="TCS97462.1"/>
    <property type="molecule type" value="Genomic_DNA"/>
</dbReference>
<proteinExistence type="predicted"/>
<gene>
    <name evidence="4" type="primary">rpfG_2</name>
    <name evidence="3" type="ORF">EDC36_10963</name>
    <name evidence="4" type="ORF">Tigna_01313</name>
</gene>
<dbReference type="GO" id="GO:0071111">
    <property type="term" value="F:cyclic-guanylate-specific phosphodiesterase activity"/>
    <property type="evidence" value="ECO:0007669"/>
    <property type="project" value="UniProtKB-EC"/>
</dbReference>
<evidence type="ECO:0000256" key="1">
    <source>
        <dbReference type="SAM" id="MobiDB-lite"/>
    </source>
</evidence>
<feature type="compositionally biased region" description="Basic and acidic residues" evidence="1">
    <location>
        <begin position="55"/>
        <end position="64"/>
    </location>
</feature>
<dbReference type="CDD" id="cd00077">
    <property type="entry name" value="HDc"/>
    <property type="match status" value="1"/>
</dbReference>
<dbReference type="Pfam" id="PF13487">
    <property type="entry name" value="HD_5"/>
    <property type="match status" value="1"/>
</dbReference>
<dbReference type="GO" id="GO:0016740">
    <property type="term" value="F:transferase activity"/>
    <property type="evidence" value="ECO:0007669"/>
    <property type="project" value="UniProtKB-KW"/>
</dbReference>
<sequence>MTDAALPVIAVDELRVGHYVLLDLGWMDHPFARNNFRIESTRQIETIRALGLTRVRIDPARSDPESDPEPPSAQPGADTPDAATPERGADPRRLALAAQRRALQQCERRYHEGTRRYKALADEVERAPQAAGAQARALVHELVGELGAQAESAIRLLGDVQGDRGAQHAMNVTVLALLLGRALGFDAPALQALGQAALLHDIGKLRLPEVVRHKDDAFTPAQLKAYQSHPDEGAALVRAMGLDEAVAQAVAQHHEAADGSGFPHGHAAEALLPAAHVLALINRYDRLCNPHHPAKALTPHEALALLFARHKAQFDARTLAAFIRMIGVYPPGSIVQLSDGRYATVQAVNASRPLKPRVLVHDPAVPRSEALLLDLQAQPQLSIQRSLRPDQLPRAALDYLEPRARYCYFFERALDAQAGEEQP</sequence>
<dbReference type="PANTHER" id="PTHR43155">
    <property type="entry name" value="CYCLIC DI-GMP PHOSPHODIESTERASE PA4108-RELATED"/>
    <property type="match status" value="1"/>
</dbReference>